<evidence type="ECO:0000256" key="2">
    <source>
        <dbReference type="PROSITE-ProRule" id="PRU10015"/>
    </source>
</evidence>
<dbReference type="GO" id="GO:0070041">
    <property type="term" value="F:rRNA (uridine-C5-)-methyltransferase activity"/>
    <property type="evidence" value="ECO:0007669"/>
    <property type="project" value="TreeGrafter"/>
</dbReference>
<reference evidence="3 4" key="1">
    <citation type="submission" date="2018-09" db="EMBL/GenBank/DDBJ databases">
        <title>Genome sequencing of Lachnoanaerobaculum umeaense DSM 23576.</title>
        <authorList>
            <person name="Kook J.-K."/>
            <person name="Park S.-N."/>
            <person name="Lim Y.K."/>
        </authorList>
    </citation>
    <scope>NUCLEOTIDE SEQUENCE [LARGE SCALE GENOMIC DNA]</scope>
    <source>
        <strain evidence="4">DSM 23576 \ CCUG 58757</strain>
    </source>
</reference>
<evidence type="ECO:0000313" key="3">
    <source>
        <dbReference type="EMBL" id="AYA99303.1"/>
    </source>
</evidence>
<evidence type="ECO:0000256" key="1">
    <source>
        <dbReference type="PROSITE-ProRule" id="PRU01024"/>
    </source>
</evidence>
<evidence type="ECO:0000313" key="4">
    <source>
        <dbReference type="Proteomes" id="UP000265562"/>
    </source>
</evidence>
<dbReference type="InterPro" id="IPR029063">
    <property type="entry name" value="SAM-dependent_MTases_sf"/>
</dbReference>
<dbReference type="OrthoDB" id="9804590at2"/>
<dbReference type="FunFam" id="2.40.50.1070:FF:000003">
    <property type="entry name" value="23S rRNA (Uracil-5-)-methyltransferase RumA"/>
    <property type="match status" value="1"/>
</dbReference>
<feature type="binding site" evidence="1">
    <location>
        <position position="224"/>
    </location>
    <ligand>
        <name>S-adenosyl-L-methionine</name>
        <dbReference type="ChEBI" id="CHEBI:59789"/>
    </ligand>
</feature>
<dbReference type="RefSeq" id="WP_111525395.1">
    <property type="nucleotide sequence ID" value="NZ_CP032364.1"/>
</dbReference>
<feature type="binding site" evidence="1">
    <location>
        <position position="274"/>
    </location>
    <ligand>
        <name>S-adenosyl-L-methionine</name>
        <dbReference type="ChEBI" id="CHEBI:59789"/>
    </ligand>
</feature>
<proteinExistence type="inferred from homology"/>
<feature type="binding site" evidence="1">
    <location>
        <position position="253"/>
    </location>
    <ligand>
        <name>S-adenosyl-L-methionine</name>
        <dbReference type="ChEBI" id="CHEBI:59789"/>
    </ligand>
</feature>
<keyword evidence="1 3" id="KW-0489">Methyltransferase</keyword>
<dbReference type="PANTHER" id="PTHR11061">
    <property type="entry name" value="RNA M5U METHYLTRANSFERASE"/>
    <property type="match status" value="1"/>
</dbReference>
<protein>
    <submittedName>
        <fullName evidence="3">23S rRNA (Uracil(1939)-C(5))-methyltransferase RlmD</fullName>
        <ecNumber evidence="3">2.1.1.190</ecNumber>
    </submittedName>
</protein>
<dbReference type="GO" id="GO:0070475">
    <property type="term" value="P:rRNA base methylation"/>
    <property type="evidence" value="ECO:0007669"/>
    <property type="project" value="TreeGrafter"/>
</dbReference>
<dbReference type="NCBIfam" id="TIGR00479">
    <property type="entry name" value="rumA"/>
    <property type="match status" value="1"/>
</dbReference>
<feature type="active site" description="Nucleophile" evidence="1">
    <location>
        <position position="349"/>
    </location>
</feature>
<dbReference type="InterPro" id="IPR030390">
    <property type="entry name" value="MeTrfase_TrmA_AS"/>
</dbReference>
<organism evidence="3 4">
    <name type="scientific">Lachnoanaerobaculum umeaense</name>
    <dbReference type="NCBI Taxonomy" id="617123"/>
    <lineage>
        <taxon>Bacteria</taxon>
        <taxon>Bacillati</taxon>
        <taxon>Bacillota</taxon>
        <taxon>Clostridia</taxon>
        <taxon>Lachnospirales</taxon>
        <taxon>Lachnospiraceae</taxon>
        <taxon>Lachnoanaerobaculum</taxon>
    </lineage>
</organism>
<dbReference type="KEGG" id="lua:D4A81_04720"/>
<dbReference type="SUPFAM" id="SSF53335">
    <property type="entry name" value="S-adenosyl-L-methionine-dependent methyltransferases"/>
    <property type="match status" value="1"/>
</dbReference>
<dbReference type="PANTHER" id="PTHR11061:SF30">
    <property type="entry name" value="TRNA (URACIL(54)-C(5))-METHYLTRANSFERASE"/>
    <property type="match status" value="1"/>
</dbReference>
<dbReference type="InterPro" id="IPR010280">
    <property type="entry name" value="U5_MeTrfase_fam"/>
</dbReference>
<dbReference type="Gene3D" id="3.40.50.150">
    <property type="entry name" value="Vaccinia Virus protein VP39"/>
    <property type="match status" value="1"/>
</dbReference>
<keyword evidence="1 3" id="KW-0808">Transferase</keyword>
<comment type="similarity">
    <text evidence="1">Belongs to the class I-like SAM-binding methyltransferase superfamily. RNA M5U methyltransferase family.</text>
</comment>
<sequence>MAERINKRNIKVSKEQKCAVAKKCGGCDYINSSYNKHVKEKLDIANSLIKKYGKFDGIVSMSNPYHYRNKVSAVFGFENKKIIAGTYQKNSHRVVDTKNCLIEDEKASSIIQTIKKMCVSFKIKAYDEDSGFGFLRHVLIRVGKKSGQIMVVLVTSNVIFPNKNAFIKVLRGEHPEITTIVQNINNKNTSIVLGDREIVMYGKGYIIDELCGLNFKISPKSFYQVNREQTEKLYSQAIEYADLKDDEVLLDAYSGIGTIGLIASKSVKEVISVELNKDAHKDAITNAKINNIKNVKFYNADATAFINDLAAAKEKIDVVILDPPRTGSTEEFIAAVGRLKPRKVVYISCNPETLARDLESFKKQRYGFEKGKLFDCFCHTGHVEGVALLSKLDVDKHISVEVELDELDLTSAESKASYAQIKEYILEKFDLKVSTLYIAQIKKKCGIVLRENYNKSKKEKQVIPQCTPEKEEAIMDALRHFKMI</sequence>
<dbReference type="PROSITE" id="PS51687">
    <property type="entry name" value="SAM_MT_RNA_M5U"/>
    <property type="match status" value="1"/>
</dbReference>
<dbReference type="FunFam" id="3.40.50.150:FF:000009">
    <property type="entry name" value="23S rRNA (Uracil(1939)-C(5))-methyltransferase RlmD"/>
    <property type="match status" value="1"/>
</dbReference>
<keyword evidence="4" id="KW-1185">Reference proteome</keyword>
<keyword evidence="1" id="KW-0949">S-adenosyl-L-methionine</keyword>
<dbReference type="AlphaFoldDB" id="A0A385Q3P3"/>
<feature type="binding site" evidence="1">
    <location>
        <position position="322"/>
    </location>
    <ligand>
        <name>S-adenosyl-L-methionine</name>
        <dbReference type="ChEBI" id="CHEBI:59789"/>
    </ligand>
</feature>
<dbReference type="Proteomes" id="UP000265562">
    <property type="component" value="Chromosome"/>
</dbReference>
<gene>
    <name evidence="3" type="primary">rlmD</name>
    <name evidence="3" type="ORF">D4A81_04720</name>
</gene>
<dbReference type="CDD" id="cd02440">
    <property type="entry name" value="AdoMet_MTases"/>
    <property type="match status" value="1"/>
</dbReference>
<dbReference type="PROSITE" id="PS01230">
    <property type="entry name" value="TRMA_1"/>
    <property type="match status" value="1"/>
</dbReference>
<dbReference type="EMBL" id="CP032364">
    <property type="protein sequence ID" value="AYA99303.1"/>
    <property type="molecule type" value="Genomic_DNA"/>
</dbReference>
<accession>A0A385Q3P3</accession>
<name>A0A385Q3P3_9FIRM</name>
<feature type="active site" evidence="2">
    <location>
        <position position="349"/>
    </location>
</feature>
<dbReference type="Gene3D" id="2.40.50.1070">
    <property type="match status" value="1"/>
</dbReference>
<dbReference type="Pfam" id="PF05958">
    <property type="entry name" value="tRNA_U5-meth_tr"/>
    <property type="match status" value="1"/>
</dbReference>
<dbReference type="EC" id="2.1.1.190" evidence="3"/>